<dbReference type="PANTHER" id="PTHR35802">
    <property type="entry name" value="PROTEASE SYNTHASE AND SPORULATION PROTEIN PAI 2"/>
    <property type="match status" value="1"/>
</dbReference>
<organism evidence="1 2">
    <name type="scientific">Roseateles saccharophilus</name>
    <name type="common">Pseudomonas saccharophila</name>
    <dbReference type="NCBI Taxonomy" id="304"/>
    <lineage>
        <taxon>Bacteria</taxon>
        <taxon>Pseudomonadati</taxon>
        <taxon>Pseudomonadota</taxon>
        <taxon>Betaproteobacteria</taxon>
        <taxon>Burkholderiales</taxon>
        <taxon>Sphaerotilaceae</taxon>
        <taxon>Roseateles</taxon>
    </lineage>
</organism>
<dbReference type="PIRSF" id="PIRSF010372">
    <property type="entry name" value="PaiB"/>
    <property type="match status" value="1"/>
</dbReference>
<dbReference type="Gene3D" id="2.30.110.10">
    <property type="entry name" value="Electron Transport, Fmn-binding Protein, Chain A"/>
    <property type="match status" value="1"/>
</dbReference>
<dbReference type="PANTHER" id="PTHR35802:SF1">
    <property type="entry name" value="PROTEASE SYNTHASE AND SPORULATION PROTEIN PAI 2"/>
    <property type="match status" value="1"/>
</dbReference>
<comment type="caution">
    <text evidence="1">The sequence shown here is derived from an EMBL/GenBank/DDBJ whole genome shotgun (WGS) entry which is preliminary data.</text>
</comment>
<keyword evidence="2" id="KW-1185">Reference proteome</keyword>
<name>A0A4R3U6R4_ROSSA</name>
<dbReference type="EMBL" id="SMBU01000058">
    <property type="protein sequence ID" value="TCU83411.1"/>
    <property type="molecule type" value="Genomic_DNA"/>
</dbReference>
<proteinExistence type="predicted"/>
<dbReference type="InterPro" id="IPR007396">
    <property type="entry name" value="TR_PAI2-type"/>
</dbReference>
<reference evidence="1 2" key="1">
    <citation type="submission" date="2019-03" db="EMBL/GenBank/DDBJ databases">
        <title>Genomic Encyclopedia of Type Strains, Phase IV (KMG-IV): sequencing the most valuable type-strain genomes for metagenomic binning, comparative biology and taxonomic classification.</title>
        <authorList>
            <person name="Goeker M."/>
        </authorList>
    </citation>
    <scope>NUCLEOTIDE SEQUENCE [LARGE SCALE GENOMIC DNA]</scope>
    <source>
        <strain evidence="1 2">DSM 654</strain>
    </source>
</reference>
<dbReference type="SUPFAM" id="SSF50475">
    <property type="entry name" value="FMN-binding split barrel"/>
    <property type="match status" value="1"/>
</dbReference>
<dbReference type="AlphaFoldDB" id="A0A4R3U6R4"/>
<evidence type="ECO:0000313" key="1">
    <source>
        <dbReference type="EMBL" id="TCU83411.1"/>
    </source>
</evidence>
<dbReference type="InterPro" id="IPR012349">
    <property type="entry name" value="Split_barrel_FMN-bd"/>
</dbReference>
<evidence type="ECO:0000313" key="2">
    <source>
        <dbReference type="Proteomes" id="UP000295110"/>
    </source>
</evidence>
<dbReference type="Proteomes" id="UP000295110">
    <property type="component" value="Unassembled WGS sequence"/>
</dbReference>
<protein>
    <submittedName>
        <fullName evidence="1">PaiB family negative transcriptional regulator</fullName>
    </submittedName>
</protein>
<gene>
    <name evidence="1" type="ORF">EV671_10583</name>
</gene>
<dbReference type="Pfam" id="PF04299">
    <property type="entry name" value="FMN_bind_2"/>
    <property type="match status" value="1"/>
</dbReference>
<sequence>MMLPCFSTVLRSPAVYLPAHFTSTDYEHALRLMAEHPLALLVGPDAQGQSFGSHLPLVASAQGGGLLLEGHMARANPHWGWLSQQRQVLAVFSGPGAYVSPSHYESVKNVPTWNYAALHAYGDVELIDGAADKDGLLKRLIGRFEPDYAEQWRGLPEDFQHKLLGAIVGFRIRVTRWELKLKMSQNRAAVERQRIRAALLASERAEDRATAEWMARLEG</sequence>
<accession>A0A4R3U6R4</accession>